<organism evidence="1 2">
    <name type="scientific">Strongylocentrotus purpuratus</name>
    <name type="common">Purple sea urchin</name>
    <dbReference type="NCBI Taxonomy" id="7668"/>
    <lineage>
        <taxon>Eukaryota</taxon>
        <taxon>Metazoa</taxon>
        <taxon>Echinodermata</taxon>
        <taxon>Eleutherozoa</taxon>
        <taxon>Echinozoa</taxon>
        <taxon>Echinoidea</taxon>
        <taxon>Euechinoidea</taxon>
        <taxon>Echinacea</taxon>
        <taxon>Camarodonta</taxon>
        <taxon>Echinidea</taxon>
        <taxon>Strongylocentrotidae</taxon>
        <taxon>Strongylocentrotus</taxon>
    </lineage>
</organism>
<reference evidence="2" key="1">
    <citation type="submission" date="2015-02" db="EMBL/GenBank/DDBJ databases">
        <title>Genome sequencing for Strongylocentrotus purpuratus.</title>
        <authorList>
            <person name="Murali S."/>
            <person name="Liu Y."/>
            <person name="Vee V."/>
            <person name="English A."/>
            <person name="Wang M."/>
            <person name="Skinner E."/>
            <person name="Han Y."/>
            <person name="Muzny D.M."/>
            <person name="Worley K.C."/>
            <person name="Gibbs R.A."/>
        </authorList>
    </citation>
    <scope>NUCLEOTIDE SEQUENCE</scope>
</reference>
<name>A0A7M7NC26_STRPU</name>
<reference evidence="1" key="2">
    <citation type="submission" date="2021-01" db="UniProtKB">
        <authorList>
            <consortium name="EnsemblMetazoa"/>
        </authorList>
    </citation>
    <scope>IDENTIFICATION</scope>
</reference>
<keyword evidence="2" id="KW-1185">Reference proteome</keyword>
<dbReference type="EnsemblMetazoa" id="XM_030978248">
    <property type="protein sequence ID" value="XP_030834108"/>
    <property type="gene ID" value="LOC115921130"/>
</dbReference>
<dbReference type="Proteomes" id="UP000007110">
    <property type="component" value="Unassembled WGS sequence"/>
</dbReference>
<sequence length="140" mass="15696">MDDIVVTCKGVTKLLKRLKPHIATWPDEISARMLKETAEQISPAITLLFQASLHQGCVPSMWKKALVVPIYKKGCKSPPGLEDKGQYDVILLDFAKAVDKVSHKRLFLKAKHCGIHGLTLQWIENFLTGRTQQVIPEGHL</sequence>
<dbReference type="PANTHER" id="PTHR33332">
    <property type="entry name" value="REVERSE TRANSCRIPTASE DOMAIN-CONTAINING PROTEIN"/>
    <property type="match status" value="1"/>
</dbReference>
<evidence type="ECO:0008006" key="3">
    <source>
        <dbReference type="Google" id="ProtNLM"/>
    </source>
</evidence>
<dbReference type="OMA" id="HIATWPD"/>
<dbReference type="KEGG" id="spu:115921130"/>
<dbReference type="InParanoid" id="A0A7M7NC26"/>
<dbReference type="RefSeq" id="XP_030834108.1">
    <property type="nucleotide sequence ID" value="XM_030978248.1"/>
</dbReference>
<dbReference type="GeneID" id="115921130"/>
<evidence type="ECO:0000313" key="1">
    <source>
        <dbReference type="EnsemblMetazoa" id="XP_030834108"/>
    </source>
</evidence>
<accession>A0A7M7NC26</accession>
<evidence type="ECO:0000313" key="2">
    <source>
        <dbReference type="Proteomes" id="UP000007110"/>
    </source>
</evidence>
<proteinExistence type="predicted"/>
<protein>
    <recommendedName>
        <fullName evidence="3">Reverse transcriptase</fullName>
    </recommendedName>
</protein>
<dbReference type="AlphaFoldDB" id="A0A7M7NC26"/>
<dbReference type="OrthoDB" id="10062389at2759"/>